<dbReference type="PANTHER" id="PTHR31299:SF0">
    <property type="entry name" value="ESTERASE, PUTATIVE (AFU_ORTHOLOGUE AFUA_1G05850)-RELATED"/>
    <property type="match status" value="1"/>
</dbReference>
<gene>
    <name evidence="2" type="ORF">MSHI_28560</name>
</gene>
<dbReference type="Gene3D" id="3.40.50.1820">
    <property type="entry name" value="alpha/beta hydrolase"/>
    <property type="match status" value="1"/>
</dbReference>
<dbReference type="InterPro" id="IPR029058">
    <property type="entry name" value="AB_hydrolase_fold"/>
</dbReference>
<dbReference type="PANTHER" id="PTHR31299">
    <property type="entry name" value="ESTERASE, PUTATIVE (AFU_ORTHOLOGUE AFUA_1G05850)-RELATED"/>
    <property type="match status" value="1"/>
</dbReference>
<proteinExistence type="predicted"/>
<feature type="domain" description="Phosphoribosyltransferase" evidence="1">
    <location>
        <begin position="65"/>
        <end position="216"/>
    </location>
</feature>
<reference evidence="2 3" key="1">
    <citation type="journal article" date="2019" name="Emerg. Microbes Infect.">
        <title>Comprehensive subspecies identification of 175 nontuberculous mycobacteria species based on 7547 genomic profiles.</title>
        <authorList>
            <person name="Matsumoto Y."/>
            <person name="Kinjo T."/>
            <person name="Motooka D."/>
            <person name="Nabeya D."/>
            <person name="Jung N."/>
            <person name="Uechi K."/>
            <person name="Horii T."/>
            <person name="Iida T."/>
            <person name="Fujita J."/>
            <person name="Nakamura S."/>
        </authorList>
    </citation>
    <scope>NUCLEOTIDE SEQUENCE [LARGE SCALE GENOMIC DNA]</scope>
    <source>
        <strain evidence="2 3">JCM 14233</strain>
    </source>
</reference>
<dbReference type="EMBL" id="AP022575">
    <property type="protein sequence ID" value="BBX74950.1"/>
    <property type="molecule type" value="Genomic_DNA"/>
</dbReference>
<name>A0A7I7MSL5_9MYCO</name>
<evidence type="ECO:0000313" key="2">
    <source>
        <dbReference type="EMBL" id="BBX74950.1"/>
    </source>
</evidence>
<protein>
    <recommendedName>
        <fullName evidence="1">Phosphoribosyltransferase domain-containing protein</fullName>
    </recommendedName>
</protein>
<dbReference type="AlphaFoldDB" id="A0A7I7MSL5"/>
<organism evidence="2 3">
    <name type="scientific">Mycobacterium shinjukuense</name>
    <dbReference type="NCBI Taxonomy" id="398694"/>
    <lineage>
        <taxon>Bacteria</taxon>
        <taxon>Bacillati</taxon>
        <taxon>Actinomycetota</taxon>
        <taxon>Actinomycetes</taxon>
        <taxon>Mycobacteriales</taxon>
        <taxon>Mycobacteriaceae</taxon>
        <taxon>Mycobacterium</taxon>
    </lineage>
</organism>
<dbReference type="Proteomes" id="UP000467236">
    <property type="component" value="Chromosome"/>
</dbReference>
<dbReference type="Gene3D" id="3.30.1310.20">
    <property type="entry name" value="PRTase-like"/>
    <property type="match status" value="1"/>
</dbReference>
<evidence type="ECO:0000259" key="1">
    <source>
        <dbReference type="Pfam" id="PF00156"/>
    </source>
</evidence>
<dbReference type="InterPro" id="IPR000836">
    <property type="entry name" value="PRTase_dom"/>
</dbReference>
<evidence type="ECO:0000313" key="3">
    <source>
        <dbReference type="Proteomes" id="UP000467236"/>
    </source>
</evidence>
<dbReference type="Pfam" id="PF00156">
    <property type="entry name" value="Pribosyltran"/>
    <property type="match status" value="1"/>
</dbReference>
<dbReference type="SUPFAM" id="SSF53271">
    <property type="entry name" value="PRTase-like"/>
    <property type="match status" value="1"/>
</dbReference>
<dbReference type="InterPro" id="IPR052036">
    <property type="entry name" value="Hydrolase/PRTase-associated"/>
</dbReference>
<dbReference type="KEGG" id="mshj:MSHI_28560"/>
<keyword evidence="3" id="KW-1185">Reference proteome</keyword>
<sequence length="493" mass="52443">MDAALSIIIGTVTLSPRLAARRGPNVLNCAPWSVSKVPNTVPMGAGSAHTRQMRLFADRGDAGRQLARRLMDLYGQDVVVLGLPRGGVPVAFEVATALQAPLDVLVVRKLGVPFQPELAFGAIGEDGVRVLNDDVVRAVHLDDADMDAVEREQRNELQRRAERFRRGRARISLTGRTAVIVDDGIATGATAKAACQVARAHGASRIILAVPIGPHDIVARFAGYVDEVVCLQSPAFFYAVGQGYRNFSQTSDDEVVTLLDRAGGLTGAAAIDDDDPPVHNEEVRLLAAGVFLAGQLTIPEHPRGIVVFAHGSGSGRHSPRNRYVAEVLTGARLATLLFDLLTAEEERDRVNVFDIELLACRLVDVTGWLATRPDTASLPVGYFGASTGAGAALLAATDPRVVVRAVVSRGGRPDLAGRSLTNVTAPTLLIVGGRDRAVLELNRQAQAAMPGQCELTVVAGATHLFEEPGTLEQVAALACDWFVQHLSRAITSR</sequence>
<dbReference type="Gene3D" id="3.40.50.2020">
    <property type="match status" value="1"/>
</dbReference>
<dbReference type="SUPFAM" id="SSF53474">
    <property type="entry name" value="alpha/beta-Hydrolases"/>
    <property type="match status" value="1"/>
</dbReference>
<dbReference type="CDD" id="cd06223">
    <property type="entry name" value="PRTases_typeI"/>
    <property type="match status" value="1"/>
</dbReference>
<accession>A0A7I7MSL5</accession>
<dbReference type="InterPro" id="IPR029057">
    <property type="entry name" value="PRTase-like"/>
</dbReference>